<dbReference type="SUPFAM" id="SSF54197">
    <property type="entry name" value="HIT-like"/>
    <property type="match status" value="1"/>
</dbReference>
<proteinExistence type="predicted"/>
<dbReference type="PANTHER" id="PTHR46648">
    <property type="entry name" value="HIT FAMILY PROTEIN 1"/>
    <property type="match status" value="1"/>
</dbReference>
<keyword evidence="5" id="KW-0808">Transferase</keyword>
<feature type="domain" description="HIT" evidence="4">
    <location>
        <begin position="7"/>
        <end position="114"/>
    </location>
</feature>
<dbReference type="AlphaFoldDB" id="A0AAF0YJL4"/>
<feature type="short sequence motif" description="Histidine triad motif" evidence="2 3">
    <location>
        <begin position="99"/>
        <end position="103"/>
    </location>
</feature>
<gene>
    <name evidence="5" type="ORF">CJ229_003425</name>
</gene>
<dbReference type="PROSITE" id="PS00892">
    <property type="entry name" value="HIT_1"/>
    <property type="match status" value="1"/>
</dbReference>
<dbReference type="PANTHER" id="PTHR46648:SF1">
    <property type="entry name" value="ADENOSINE 5'-MONOPHOSPHORAMIDASE HNT1"/>
    <property type="match status" value="1"/>
</dbReference>
<feature type="active site" description="Tele-AMP-histidine intermediate" evidence="1">
    <location>
        <position position="101"/>
    </location>
</feature>
<dbReference type="RefSeq" id="WP_102167443.1">
    <property type="nucleotide sequence ID" value="NZ_CP136964.1"/>
</dbReference>
<reference evidence="6" key="1">
    <citation type="submission" date="2017-09" db="EMBL/GenBank/DDBJ databases">
        <title>Bacterial strain isolated from the female urinary microbiota.</title>
        <authorList>
            <person name="Thomas-White K."/>
            <person name="Kumar N."/>
            <person name="Forster S."/>
            <person name="Putonti C."/>
            <person name="Lawley T."/>
            <person name="Wolfe A.J."/>
        </authorList>
    </citation>
    <scope>NUCLEOTIDE SEQUENCE [LARGE SCALE GENOMIC DNA]</scope>
    <source>
        <strain evidence="6">UMB0959</strain>
    </source>
</reference>
<dbReference type="EMBL" id="CP136964">
    <property type="protein sequence ID" value="WOS96798.1"/>
    <property type="molecule type" value="Genomic_DNA"/>
</dbReference>
<dbReference type="PRINTS" id="PR00332">
    <property type="entry name" value="HISTRIAD"/>
</dbReference>
<keyword evidence="5" id="KW-0489">Methyltransferase</keyword>
<dbReference type="InterPro" id="IPR001310">
    <property type="entry name" value="Histidine_triad_HIT"/>
</dbReference>
<organism evidence="5 6">
    <name type="scientific">Nosocomiicoccus massiliensis</name>
    <dbReference type="NCBI Taxonomy" id="1232430"/>
    <lineage>
        <taxon>Bacteria</taxon>
        <taxon>Bacillati</taxon>
        <taxon>Bacillota</taxon>
        <taxon>Bacilli</taxon>
        <taxon>Bacillales</taxon>
        <taxon>Staphylococcaceae</taxon>
        <taxon>Nosocomiicoccus</taxon>
    </lineage>
</organism>
<evidence type="ECO:0000256" key="2">
    <source>
        <dbReference type="PIRSR" id="PIRSR601310-3"/>
    </source>
</evidence>
<evidence type="ECO:0000256" key="3">
    <source>
        <dbReference type="PROSITE-ProRule" id="PRU00464"/>
    </source>
</evidence>
<evidence type="ECO:0000313" key="5">
    <source>
        <dbReference type="EMBL" id="WOS96798.1"/>
    </source>
</evidence>
<dbReference type="CDD" id="cd01277">
    <property type="entry name" value="HINT_subgroup"/>
    <property type="match status" value="1"/>
</dbReference>
<dbReference type="InterPro" id="IPR036265">
    <property type="entry name" value="HIT-like_sf"/>
</dbReference>
<evidence type="ECO:0000313" key="6">
    <source>
        <dbReference type="Proteomes" id="UP000243626"/>
    </source>
</evidence>
<dbReference type="GO" id="GO:0009117">
    <property type="term" value="P:nucleotide metabolic process"/>
    <property type="evidence" value="ECO:0007669"/>
    <property type="project" value="TreeGrafter"/>
</dbReference>
<evidence type="ECO:0000256" key="1">
    <source>
        <dbReference type="PIRSR" id="PIRSR601310-1"/>
    </source>
</evidence>
<dbReference type="KEGG" id="nmy:CJ229_003425"/>
<dbReference type="InterPro" id="IPR011146">
    <property type="entry name" value="HIT-like"/>
</dbReference>
<sequence>MSENKTVFEMIIDRDIDANIIYEDDKFIAFLDAFPVVKGHTLVVPKKRIENIFDLDDETANDYMKVIRNVSKAVHDTFNPEGLNVIQNNGEFAGQSVFHIHFHILPRYKDEHDGFGYKWEDIEFTKEEREQFAEAIKSKLDA</sequence>
<dbReference type="InterPro" id="IPR019808">
    <property type="entry name" value="Histidine_triad_CS"/>
</dbReference>
<accession>A0AAF0YJL4</accession>
<evidence type="ECO:0000259" key="4">
    <source>
        <dbReference type="PROSITE" id="PS51084"/>
    </source>
</evidence>
<dbReference type="Gene3D" id="3.30.428.10">
    <property type="entry name" value="HIT-like"/>
    <property type="match status" value="1"/>
</dbReference>
<name>A0AAF0YJL4_9STAP</name>
<dbReference type="Proteomes" id="UP000243626">
    <property type="component" value="Chromosome"/>
</dbReference>
<dbReference type="Pfam" id="PF01230">
    <property type="entry name" value="HIT"/>
    <property type="match status" value="1"/>
</dbReference>
<dbReference type="GO" id="GO:0032259">
    <property type="term" value="P:methylation"/>
    <property type="evidence" value="ECO:0007669"/>
    <property type="project" value="UniProtKB-KW"/>
</dbReference>
<keyword evidence="6" id="KW-1185">Reference proteome</keyword>
<dbReference type="InterPro" id="IPR039384">
    <property type="entry name" value="HINT"/>
</dbReference>
<dbReference type="GO" id="GO:0008168">
    <property type="term" value="F:methyltransferase activity"/>
    <property type="evidence" value="ECO:0007669"/>
    <property type="project" value="UniProtKB-KW"/>
</dbReference>
<dbReference type="EC" id="2.1.1.-" evidence="5"/>
<dbReference type="PROSITE" id="PS51084">
    <property type="entry name" value="HIT_2"/>
    <property type="match status" value="1"/>
</dbReference>
<protein>
    <submittedName>
        <fullName evidence="5">HIT family protein</fullName>
        <ecNumber evidence="5">2.1.1.-</ecNumber>
    </submittedName>
</protein>